<proteinExistence type="predicted"/>
<sequence>MGVTSRDRTMPVALRDDFIRLDEYERLCEAVEEGERLEYIDGQVIRMMVGGSTAHPALTQRLDNLIGDRFAPGGPCASFRETMRLQAGTARFYPDVSVACGDTVEPDPETKSVNSATVILEVLSPSAERCDRGRKWLKYKALPDLRHFVLVAQDQRRVEVFHRQGSGWHYQLPQGPDAILRLDAIGVEMRLDEFYSAIPMLATEAGDLAAQVMFAPAQVSGIAGMKSFPSSPDIDALVAEMDADECESAIASIVGLVGTPSMEEWKSVLPERLQDRLDAVLGANGYD</sequence>
<keyword evidence="3" id="KW-1185">Reference proteome</keyword>
<dbReference type="PANTHER" id="PTHR36558:SF1">
    <property type="entry name" value="RESTRICTION ENDONUCLEASE DOMAIN-CONTAINING PROTEIN-RELATED"/>
    <property type="match status" value="1"/>
</dbReference>
<dbReference type="PANTHER" id="PTHR36558">
    <property type="entry name" value="GLR1098 PROTEIN"/>
    <property type="match status" value="1"/>
</dbReference>
<gene>
    <name evidence="2" type="ORF">MGN01_07270</name>
</gene>
<feature type="domain" description="Putative restriction endonuclease" evidence="1">
    <location>
        <begin position="21"/>
        <end position="185"/>
    </location>
</feature>
<comment type="caution">
    <text evidence="2">The sequence shown here is derived from an EMBL/GenBank/DDBJ whole genome shotgun (WGS) entry which is preliminary data.</text>
</comment>
<name>A0A512JG71_9HYPH</name>
<organism evidence="2 3">
    <name type="scientific">Methylobacterium gnaphalii</name>
    <dbReference type="NCBI Taxonomy" id="1010610"/>
    <lineage>
        <taxon>Bacteria</taxon>
        <taxon>Pseudomonadati</taxon>
        <taxon>Pseudomonadota</taxon>
        <taxon>Alphaproteobacteria</taxon>
        <taxon>Hyphomicrobiales</taxon>
        <taxon>Methylobacteriaceae</taxon>
        <taxon>Methylobacterium</taxon>
    </lineage>
</organism>
<dbReference type="InterPro" id="IPR008538">
    <property type="entry name" value="Uma2"/>
</dbReference>
<dbReference type="AlphaFoldDB" id="A0A512JG71"/>
<dbReference type="Gene3D" id="3.90.1570.10">
    <property type="entry name" value="tt1808, chain A"/>
    <property type="match status" value="1"/>
</dbReference>
<accession>A0A512JG71</accession>
<evidence type="ECO:0000259" key="1">
    <source>
        <dbReference type="Pfam" id="PF05685"/>
    </source>
</evidence>
<dbReference type="InterPro" id="IPR012296">
    <property type="entry name" value="Nuclease_put_TT1808"/>
</dbReference>
<dbReference type="OrthoDB" id="155284at2"/>
<dbReference type="Proteomes" id="UP000321750">
    <property type="component" value="Unassembled WGS sequence"/>
</dbReference>
<dbReference type="InterPro" id="IPR011335">
    <property type="entry name" value="Restrct_endonuc-II-like"/>
</dbReference>
<dbReference type="CDD" id="cd06260">
    <property type="entry name" value="DUF820-like"/>
    <property type="match status" value="1"/>
</dbReference>
<evidence type="ECO:0000313" key="3">
    <source>
        <dbReference type="Proteomes" id="UP000321750"/>
    </source>
</evidence>
<dbReference type="EMBL" id="BJZV01000002">
    <property type="protein sequence ID" value="GEP08882.1"/>
    <property type="molecule type" value="Genomic_DNA"/>
</dbReference>
<dbReference type="Pfam" id="PF05685">
    <property type="entry name" value="Uma2"/>
    <property type="match status" value="1"/>
</dbReference>
<reference evidence="2 3" key="1">
    <citation type="submission" date="2019-07" db="EMBL/GenBank/DDBJ databases">
        <title>Whole genome shotgun sequence of Methylobacterium gnaphalii NBRC 107716.</title>
        <authorList>
            <person name="Hosoyama A."/>
            <person name="Uohara A."/>
            <person name="Ohji S."/>
            <person name="Ichikawa N."/>
        </authorList>
    </citation>
    <scope>NUCLEOTIDE SEQUENCE [LARGE SCALE GENOMIC DNA]</scope>
    <source>
        <strain evidence="2 3">NBRC 107716</strain>
    </source>
</reference>
<protein>
    <recommendedName>
        <fullName evidence="1">Putative restriction endonuclease domain-containing protein</fullName>
    </recommendedName>
</protein>
<evidence type="ECO:0000313" key="2">
    <source>
        <dbReference type="EMBL" id="GEP08882.1"/>
    </source>
</evidence>
<dbReference type="SUPFAM" id="SSF52980">
    <property type="entry name" value="Restriction endonuclease-like"/>
    <property type="match status" value="1"/>
</dbReference>